<proteinExistence type="predicted"/>
<accession>A0AA37ST43</accession>
<dbReference type="Proteomes" id="UP001156666">
    <property type="component" value="Unassembled WGS sequence"/>
</dbReference>
<keyword evidence="2" id="KW-1185">Reference proteome</keyword>
<evidence type="ECO:0000313" key="2">
    <source>
        <dbReference type="Proteomes" id="UP001156666"/>
    </source>
</evidence>
<dbReference type="EMBL" id="BSOH01000030">
    <property type="protein sequence ID" value="GLR19577.1"/>
    <property type="molecule type" value="Genomic_DNA"/>
</dbReference>
<reference evidence="1" key="1">
    <citation type="journal article" date="2014" name="Int. J. Syst. Evol. Microbiol.">
        <title>Complete genome sequence of Corynebacterium casei LMG S-19264T (=DSM 44701T), isolated from a smear-ripened cheese.</title>
        <authorList>
            <consortium name="US DOE Joint Genome Institute (JGI-PGF)"/>
            <person name="Walter F."/>
            <person name="Albersmeier A."/>
            <person name="Kalinowski J."/>
            <person name="Ruckert C."/>
        </authorList>
    </citation>
    <scope>NUCLEOTIDE SEQUENCE</scope>
    <source>
        <strain evidence="1">NBRC 108769</strain>
    </source>
</reference>
<protein>
    <submittedName>
        <fullName evidence="1">Uncharacterized protein</fullName>
    </submittedName>
</protein>
<name>A0AA37ST43_9BACT</name>
<comment type="caution">
    <text evidence="1">The sequence shown here is derived from an EMBL/GenBank/DDBJ whole genome shotgun (WGS) entry which is preliminary data.</text>
</comment>
<gene>
    <name evidence="1" type="ORF">GCM10007940_41930</name>
</gene>
<sequence>MAINEFEILNQNLNGNITLFGKLDPALQVFTSLNETKYLYIGTISNTSVKWMGKNTIPLIIPKFQQGIVYLDFKDPII</sequence>
<dbReference type="AlphaFoldDB" id="A0AA37ST43"/>
<organism evidence="1 2">
    <name type="scientific">Portibacter lacus</name>
    <dbReference type="NCBI Taxonomy" id="1099794"/>
    <lineage>
        <taxon>Bacteria</taxon>
        <taxon>Pseudomonadati</taxon>
        <taxon>Bacteroidota</taxon>
        <taxon>Saprospiria</taxon>
        <taxon>Saprospirales</taxon>
        <taxon>Haliscomenobacteraceae</taxon>
        <taxon>Portibacter</taxon>
    </lineage>
</organism>
<reference evidence="1" key="2">
    <citation type="submission" date="2023-01" db="EMBL/GenBank/DDBJ databases">
        <title>Draft genome sequence of Portibacter lacus strain NBRC 108769.</title>
        <authorList>
            <person name="Sun Q."/>
            <person name="Mori K."/>
        </authorList>
    </citation>
    <scope>NUCLEOTIDE SEQUENCE</scope>
    <source>
        <strain evidence="1">NBRC 108769</strain>
    </source>
</reference>
<evidence type="ECO:0000313" key="1">
    <source>
        <dbReference type="EMBL" id="GLR19577.1"/>
    </source>
</evidence>